<reference evidence="1" key="1">
    <citation type="submission" date="2018-05" db="EMBL/GenBank/DDBJ databases">
        <authorList>
            <person name="Lanie J.A."/>
            <person name="Ng W.-L."/>
            <person name="Kazmierczak K.M."/>
            <person name="Andrzejewski T.M."/>
            <person name="Davidsen T.M."/>
            <person name="Wayne K.J."/>
            <person name="Tettelin H."/>
            <person name="Glass J.I."/>
            <person name="Rusch D."/>
            <person name="Podicherti R."/>
            <person name="Tsui H.-C.T."/>
            <person name="Winkler M.E."/>
        </authorList>
    </citation>
    <scope>NUCLEOTIDE SEQUENCE</scope>
</reference>
<organism evidence="1">
    <name type="scientific">marine metagenome</name>
    <dbReference type="NCBI Taxonomy" id="408172"/>
    <lineage>
        <taxon>unclassified sequences</taxon>
        <taxon>metagenomes</taxon>
        <taxon>ecological metagenomes</taxon>
    </lineage>
</organism>
<proteinExistence type="predicted"/>
<dbReference type="EMBL" id="UINC01013587">
    <property type="protein sequence ID" value="SVA58605.1"/>
    <property type="molecule type" value="Genomic_DNA"/>
</dbReference>
<gene>
    <name evidence="1" type="ORF">METZ01_LOCUS111459</name>
</gene>
<accession>A0A381X1J4</accession>
<name>A0A381X1J4_9ZZZZ</name>
<feature type="non-terminal residue" evidence="1">
    <location>
        <position position="95"/>
    </location>
</feature>
<protein>
    <submittedName>
        <fullName evidence="1">Uncharacterized protein</fullName>
    </submittedName>
</protein>
<dbReference type="AlphaFoldDB" id="A0A381X1J4"/>
<sequence length="95" mass="10740">MIRLSSLFICIIFSAVANATWFRDIPRTLTQPDGSIVQCLITGDQYVRRLHDQYNYTIILSQKDGYYYYAQQSGNEIIPSTFKVGSINPADAGLI</sequence>
<evidence type="ECO:0000313" key="1">
    <source>
        <dbReference type="EMBL" id="SVA58605.1"/>
    </source>
</evidence>